<evidence type="ECO:0000259" key="2">
    <source>
        <dbReference type="Pfam" id="PF00438"/>
    </source>
</evidence>
<organism evidence="3 4">
    <name type="scientific">Aspergillus ruber (strain CBS 135680)</name>
    <dbReference type="NCBI Taxonomy" id="1388766"/>
    <lineage>
        <taxon>Eukaryota</taxon>
        <taxon>Fungi</taxon>
        <taxon>Dikarya</taxon>
        <taxon>Ascomycota</taxon>
        <taxon>Pezizomycotina</taxon>
        <taxon>Eurotiomycetes</taxon>
        <taxon>Eurotiomycetidae</taxon>
        <taxon>Eurotiales</taxon>
        <taxon>Aspergillaceae</taxon>
        <taxon>Aspergillus</taxon>
        <taxon>Aspergillus subgen. Aspergillus</taxon>
    </lineage>
</organism>
<dbReference type="EMBL" id="KK088442">
    <property type="protein sequence ID" value="EYE91648.1"/>
    <property type="molecule type" value="Genomic_DNA"/>
</dbReference>
<dbReference type="OrthoDB" id="5852090at2759"/>
<evidence type="ECO:0000256" key="1">
    <source>
        <dbReference type="ARBA" id="ARBA00022723"/>
    </source>
</evidence>
<dbReference type="RefSeq" id="XP_040635338.1">
    <property type="nucleotide sequence ID" value="XM_040786970.1"/>
</dbReference>
<dbReference type="InterPro" id="IPR002133">
    <property type="entry name" value="S-AdoMet_synthetase"/>
</dbReference>
<name>A0A017S3Q5_ASPRC</name>
<sequence>MKYTAPPGTFLFTSESVGEGHPDKICDQIADAILDFCLKDNPLSKVAKEAAVRPGLVCVFGVVESVAVFDVDAIVRMVLKDIGHDTPEQELDYQTCQVINHVERRVPSSAHSVDLEPAEGETAGTGYNIQLCFR</sequence>
<dbReference type="PANTHER" id="PTHR11964">
    <property type="entry name" value="S-ADENOSYLMETHIONINE SYNTHETASE"/>
    <property type="match status" value="1"/>
</dbReference>
<dbReference type="GO" id="GO:0046872">
    <property type="term" value="F:metal ion binding"/>
    <property type="evidence" value="ECO:0007669"/>
    <property type="project" value="UniProtKB-KW"/>
</dbReference>
<dbReference type="Proteomes" id="UP000019804">
    <property type="component" value="Unassembled WGS sequence"/>
</dbReference>
<dbReference type="Pfam" id="PF00438">
    <property type="entry name" value="S-AdoMet_synt_N"/>
    <property type="match status" value="1"/>
</dbReference>
<dbReference type="GO" id="GO:0005524">
    <property type="term" value="F:ATP binding"/>
    <property type="evidence" value="ECO:0007669"/>
    <property type="project" value="InterPro"/>
</dbReference>
<feature type="domain" description="S-adenosylmethionine synthetase N-terminal" evidence="2">
    <location>
        <begin position="10"/>
        <end position="105"/>
    </location>
</feature>
<keyword evidence="1" id="KW-0479">Metal-binding</keyword>
<dbReference type="InterPro" id="IPR022628">
    <property type="entry name" value="S-AdoMet_synt_N"/>
</dbReference>
<dbReference type="SUPFAM" id="SSF55973">
    <property type="entry name" value="S-adenosylmethionine synthetase"/>
    <property type="match status" value="1"/>
</dbReference>
<dbReference type="GO" id="GO:0006556">
    <property type="term" value="P:S-adenosylmethionine biosynthetic process"/>
    <property type="evidence" value="ECO:0007669"/>
    <property type="project" value="InterPro"/>
</dbReference>
<proteinExistence type="predicted"/>
<dbReference type="HOGENOM" id="CLU_154086_2_0_1"/>
<gene>
    <name evidence="3" type="ORF">EURHEDRAFT_526039</name>
</gene>
<dbReference type="GO" id="GO:0004478">
    <property type="term" value="F:methionine adenosyltransferase activity"/>
    <property type="evidence" value="ECO:0007669"/>
    <property type="project" value="InterPro"/>
</dbReference>
<protein>
    <recommendedName>
        <fullName evidence="2">S-adenosylmethionine synthetase N-terminal domain-containing protein</fullName>
    </recommendedName>
</protein>
<reference evidence="4" key="1">
    <citation type="journal article" date="2014" name="Nat. Commun.">
        <title>Genomic adaptations of the halophilic Dead Sea filamentous fungus Eurotium rubrum.</title>
        <authorList>
            <person name="Kis-Papo T."/>
            <person name="Weig A.R."/>
            <person name="Riley R."/>
            <person name="Persoh D."/>
            <person name="Salamov A."/>
            <person name="Sun H."/>
            <person name="Lipzen A."/>
            <person name="Wasser S.P."/>
            <person name="Rambold G."/>
            <person name="Grigoriev I.V."/>
            <person name="Nevo E."/>
        </authorList>
    </citation>
    <scope>NUCLEOTIDE SEQUENCE [LARGE SCALE GENOMIC DNA]</scope>
    <source>
        <strain evidence="4">CBS 135680</strain>
    </source>
</reference>
<dbReference type="InterPro" id="IPR022636">
    <property type="entry name" value="S-AdoMet_synthetase_sfam"/>
</dbReference>
<evidence type="ECO:0000313" key="3">
    <source>
        <dbReference type="EMBL" id="EYE91648.1"/>
    </source>
</evidence>
<dbReference type="STRING" id="1388766.A0A017S3Q5"/>
<dbReference type="AlphaFoldDB" id="A0A017S3Q5"/>
<dbReference type="GeneID" id="63702094"/>
<accession>A0A017S3Q5</accession>
<dbReference type="Gene3D" id="3.30.300.10">
    <property type="match status" value="1"/>
</dbReference>
<keyword evidence="4" id="KW-1185">Reference proteome</keyword>
<evidence type="ECO:0000313" key="4">
    <source>
        <dbReference type="Proteomes" id="UP000019804"/>
    </source>
</evidence>